<feature type="transmembrane region" description="Helical" evidence="10">
    <location>
        <begin position="234"/>
        <end position="254"/>
    </location>
</feature>
<name>A0A2S6IWZ6_9ACTN</name>
<keyword evidence="8 10" id="KW-1133">Transmembrane helix</keyword>
<evidence type="ECO:0000256" key="2">
    <source>
        <dbReference type="ARBA" id="ARBA00004687"/>
    </source>
</evidence>
<dbReference type="Proteomes" id="UP000239485">
    <property type="component" value="Unassembled WGS sequence"/>
</dbReference>
<comment type="pathway">
    <text evidence="2">Glycolipid biosynthesis; glycosylphosphatidylinositol-anchor biosynthesis.</text>
</comment>
<sequence length="417" mass="43661">MVRAWPWWVRVLLLYTASRLFSAAVLDRVARFQEPNPWTGPDPGLGGVLLMWDAAWYREIAERGYPDVVSRTPDGRPLQSALAFYPLFPLLVRVVTAATGVPFAVAGPLVAVLLGAGAALVAHRAVHAALSAAGAGEAAAGRGAWAAVVLLCTYPASPVLLAPYSEGLALLLLGAFLLQLVHRRYLAAAALALLLGLARPVAAPLLAVVLAHVAVRAVRWWRAGRPWGRPQAAVAARAAVLLLASGAAGLLWPAGTWWLTGRHDAHLATMAAWRGGGEVVLVQPWWDVSQYLLGEVAGPVALLLVLGGHAALLLSRRAAPLGPELRAWCLAYVAYLVLVQDPFTNLVRYLLLLFPLGALLEVGPGRAAAASGAPGGSAGGGGQGVGVLAAVACASLFLQVLWVASLWHFTPPADWSP</sequence>
<dbReference type="AlphaFoldDB" id="A0A2S6IWZ6"/>
<evidence type="ECO:0000256" key="7">
    <source>
        <dbReference type="ARBA" id="ARBA00022824"/>
    </source>
</evidence>
<dbReference type="GO" id="GO:0000009">
    <property type="term" value="F:alpha-1,6-mannosyltransferase activity"/>
    <property type="evidence" value="ECO:0007669"/>
    <property type="project" value="InterPro"/>
</dbReference>
<evidence type="ECO:0000256" key="5">
    <source>
        <dbReference type="ARBA" id="ARBA00022679"/>
    </source>
</evidence>
<dbReference type="PANTHER" id="PTHR12468">
    <property type="entry name" value="GPI MANNOSYLTRANSFERASE 2"/>
    <property type="match status" value="1"/>
</dbReference>
<keyword evidence="4" id="KW-0328">Glycosyltransferase</keyword>
<dbReference type="InterPro" id="IPR007315">
    <property type="entry name" value="PIG-V/Gpi18"/>
</dbReference>
<evidence type="ECO:0000256" key="9">
    <source>
        <dbReference type="ARBA" id="ARBA00023136"/>
    </source>
</evidence>
<feature type="transmembrane region" description="Helical" evidence="10">
    <location>
        <begin position="94"/>
        <end position="122"/>
    </location>
</feature>
<keyword evidence="6 10" id="KW-0812">Transmembrane</keyword>
<dbReference type="EMBL" id="PTJD01000001">
    <property type="protein sequence ID" value="PPK98805.1"/>
    <property type="molecule type" value="Genomic_DNA"/>
</dbReference>
<feature type="transmembrane region" description="Helical" evidence="10">
    <location>
        <begin position="385"/>
        <end position="409"/>
    </location>
</feature>
<feature type="transmembrane region" description="Helical" evidence="10">
    <location>
        <begin position="185"/>
        <end position="213"/>
    </location>
</feature>
<dbReference type="GO" id="GO:0006506">
    <property type="term" value="P:GPI anchor biosynthetic process"/>
    <property type="evidence" value="ECO:0007669"/>
    <property type="project" value="UniProtKB-UniPathway"/>
</dbReference>
<dbReference type="UniPathway" id="UPA00196"/>
<dbReference type="GO" id="GO:0004376">
    <property type="term" value="F:GPI mannosyltransferase activity"/>
    <property type="evidence" value="ECO:0007669"/>
    <property type="project" value="InterPro"/>
</dbReference>
<keyword evidence="7" id="KW-0256">Endoplasmic reticulum</keyword>
<dbReference type="GO" id="GO:0016020">
    <property type="term" value="C:membrane"/>
    <property type="evidence" value="ECO:0007669"/>
    <property type="project" value="GOC"/>
</dbReference>
<dbReference type="GO" id="GO:0031501">
    <property type="term" value="C:mannosyltransferase complex"/>
    <property type="evidence" value="ECO:0007669"/>
    <property type="project" value="TreeGrafter"/>
</dbReference>
<evidence type="ECO:0000256" key="6">
    <source>
        <dbReference type="ARBA" id="ARBA00022692"/>
    </source>
</evidence>
<comment type="subcellular location">
    <subcellularLocation>
        <location evidence="1">Endoplasmic reticulum membrane</location>
        <topology evidence="1">Multi-pass membrane protein</topology>
    </subcellularLocation>
</comment>
<keyword evidence="9 10" id="KW-0472">Membrane</keyword>
<organism evidence="11 12">
    <name type="scientific">Kineococcus xinjiangensis</name>
    <dbReference type="NCBI Taxonomy" id="512762"/>
    <lineage>
        <taxon>Bacteria</taxon>
        <taxon>Bacillati</taxon>
        <taxon>Actinomycetota</taxon>
        <taxon>Actinomycetes</taxon>
        <taxon>Kineosporiales</taxon>
        <taxon>Kineosporiaceae</taxon>
        <taxon>Kineococcus</taxon>
    </lineage>
</organism>
<keyword evidence="5" id="KW-0808">Transferase</keyword>
<feature type="transmembrane region" description="Helical" evidence="10">
    <location>
        <begin position="7"/>
        <end position="26"/>
    </location>
</feature>
<keyword evidence="12" id="KW-1185">Reference proteome</keyword>
<dbReference type="RefSeq" id="WP_104431144.1">
    <property type="nucleotide sequence ID" value="NZ_PTJD01000001.1"/>
</dbReference>
<proteinExistence type="predicted"/>
<evidence type="ECO:0000313" key="12">
    <source>
        <dbReference type="Proteomes" id="UP000239485"/>
    </source>
</evidence>
<feature type="transmembrane region" description="Helical" evidence="10">
    <location>
        <begin position="325"/>
        <end position="340"/>
    </location>
</feature>
<evidence type="ECO:0000256" key="10">
    <source>
        <dbReference type="SAM" id="Phobius"/>
    </source>
</evidence>
<reference evidence="11 12" key="1">
    <citation type="submission" date="2018-02" db="EMBL/GenBank/DDBJ databases">
        <title>Genomic Encyclopedia of Archaeal and Bacterial Type Strains, Phase II (KMG-II): from individual species to whole genera.</title>
        <authorList>
            <person name="Goeker M."/>
        </authorList>
    </citation>
    <scope>NUCLEOTIDE SEQUENCE [LARGE SCALE GENOMIC DNA]</scope>
    <source>
        <strain evidence="11 12">DSM 22857</strain>
    </source>
</reference>
<evidence type="ECO:0008006" key="13">
    <source>
        <dbReference type="Google" id="ProtNLM"/>
    </source>
</evidence>
<keyword evidence="3" id="KW-0337">GPI-anchor biosynthesis</keyword>
<comment type="caution">
    <text evidence="11">The sequence shown here is derived from an EMBL/GenBank/DDBJ whole genome shotgun (WGS) entry which is preliminary data.</text>
</comment>
<evidence type="ECO:0000256" key="3">
    <source>
        <dbReference type="ARBA" id="ARBA00022502"/>
    </source>
</evidence>
<dbReference type="PANTHER" id="PTHR12468:SF2">
    <property type="entry name" value="GPI MANNOSYLTRANSFERASE 2"/>
    <property type="match status" value="1"/>
</dbReference>
<evidence type="ECO:0000313" key="11">
    <source>
        <dbReference type="EMBL" id="PPK98805.1"/>
    </source>
</evidence>
<evidence type="ECO:0000256" key="1">
    <source>
        <dbReference type="ARBA" id="ARBA00004477"/>
    </source>
</evidence>
<feature type="transmembrane region" description="Helical" evidence="10">
    <location>
        <begin position="291"/>
        <end position="313"/>
    </location>
</feature>
<dbReference type="OrthoDB" id="151635at2"/>
<evidence type="ECO:0000256" key="4">
    <source>
        <dbReference type="ARBA" id="ARBA00022676"/>
    </source>
</evidence>
<evidence type="ECO:0000256" key="8">
    <source>
        <dbReference type="ARBA" id="ARBA00022989"/>
    </source>
</evidence>
<protein>
    <recommendedName>
        <fullName evidence="13">Mannosyltransferase PIG-V</fullName>
    </recommendedName>
</protein>
<accession>A0A2S6IWZ6</accession>
<gene>
    <name evidence="11" type="ORF">CLV92_101506</name>
</gene>